<evidence type="ECO:0000313" key="2">
    <source>
        <dbReference type="EMBL" id="KAK9710341.1"/>
    </source>
</evidence>
<name>A0AAW1JZ21_POPJA</name>
<reference evidence="2 3" key="1">
    <citation type="journal article" date="2024" name="BMC Genomics">
        <title>De novo assembly and annotation of Popillia japonica's genome with initial clues to its potential as an invasive pest.</title>
        <authorList>
            <person name="Cucini C."/>
            <person name="Boschi S."/>
            <person name="Funari R."/>
            <person name="Cardaioli E."/>
            <person name="Iannotti N."/>
            <person name="Marturano G."/>
            <person name="Paoli F."/>
            <person name="Bruttini M."/>
            <person name="Carapelli A."/>
            <person name="Frati F."/>
            <person name="Nardi F."/>
        </authorList>
    </citation>
    <scope>NUCLEOTIDE SEQUENCE [LARGE SCALE GENOMIC DNA]</scope>
    <source>
        <strain evidence="2">DMR45628</strain>
    </source>
</reference>
<dbReference type="Proteomes" id="UP001458880">
    <property type="component" value="Unassembled WGS sequence"/>
</dbReference>
<dbReference type="EMBL" id="JASPKY010000294">
    <property type="protein sequence ID" value="KAK9710341.1"/>
    <property type="molecule type" value="Genomic_DNA"/>
</dbReference>
<evidence type="ECO:0000256" key="1">
    <source>
        <dbReference type="SAM" id="MobiDB-lite"/>
    </source>
</evidence>
<keyword evidence="3" id="KW-1185">Reference proteome</keyword>
<evidence type="ECO:0000313" key="3">
    <source>
        <dbReference type="Proteomes" id="UP001458880"/>
    </source>
</evidence>
<feature type="region of interest" description="Disordered" evidence="1">
    <location>
        <begin position="49"/>
        <end position="77"/>
    </location>
</feature>
<organism evidence="2 3">
    <name type="scientific">Popillia japonica</name>
    <name type="common">Japanese beetle</name>
    <dbReference type="NCBI Taxonomy" id="7064"/>
    <lineage>
        <taxon>Eukaryota</taxon>
        <taxon>Metazoa</taxon>
        <taxon>Ecdysozoa</taxon>
        <taxon>Arthropoda</taxon>
        <taxon>Hexapoda</taxon>
        <taxon>Insecta</taxon>
        <taxon>Pterygota</taxon>
        <taxon>Neoptera</taxon>
        <taxon>Endopterygota</taxon>
        <taxon>Coleoptera</taxon>
        <taxon>Polyphaga</taxon>
        <taxon>Scarabaeiformia</taxon>
        <taxon>Scarabaeidae</taxon>
        <taxon>Rutelinae</taxon>
        <taxon>Popillia</taxon>
    </lineage>
</organism>
<comment type="caution">
    <text evidence="2">The sequence shown here is derived from an EMBL/GenBank/DDBJ whole genome shotgun (WGS) entry which is preliminary data.</text>
</comment>
<feature type="compositionally biased region" description="Basic and acidic residues" evidence="1">
    <location>
        <begin position="56"/>
        <end position="77"/>
    </location>
</feature>
<accession>A0AAW1JZ21</accession>
<gene>
    <name evidence="2" type="ORF">QE152_g26087</name>
</gene>
<sequence>MNAIQNRLGFIGMEAVSRAPFVFHVDEINEYEFNLDFYHVEIGIRLRTNKTSPKFHSGDNPHDNEHRYSGTRKYETN</sequence>
<proteinExistence type="predicted"/>
<protein>
    <submittedName>
        <fullName evidence="2">Uncharacterized protein</fullName>
    </submittedName>
</protein>
<dbReference type="AlphaFoldDB" id="A0AAW1JZ21"/>